<feature type="compositionally biased region" description="Basic residues" evidence="8">
    <location>
        <begin position="332"/>
        <end position="351"/>
    </location>
</feature>
<dbReference type="GO" id="GO:0005615">
    <property type="term" value="C:extracellular space"/>
    <property type="evidence" value="ECO:0007669"/>
    <property type="project" value="TreeGrafter"/>
</dbReference>
<dbReference type="PROSITE" id="PS51642">
    <property type="entry name" value="HEMOPEXIN_2"/>
    <property type="match status" value="4"/>
</dbReference>
<keyword evidence="3 9" id="KW-0732">Signal</keyword>
<dbReference type="InterPro" id="IPR020436">
    <property type="entry name" value="SMB_chordata"/>
</dbReference>
<feature type="region of interest" description="Disordered" evidence="8">
    <location>
        <begin position="318"/>
        <end position="351"/>
    </location>
</feature>
<evidence type="ECO:0000256" key="8">
    <source>
        <dbReference type="SAM" id="MobiDB-lite"/>
    </source>
</evidence>
<reference evidence="11" key="1">
    <citation type="submission" date="2025-08" db="UniProtKB">
        <authorList>
            <consortium name="Ensembl"/>
        </authorList>
    </citation>
    <scope>IDENTIFICATION</scope>
</reference>
<feature type="domain" description="SMB" evidence="10">
    <location>
        <begin position="20"/>
        <end position="61"/>
    </location>
</feature>
<dbReference type="Pfam" id="PF01033">
    <property type="entry name" value="Somatomedin_B"/>
    <property type="match status" value="1"/>
</dbReference>
<keyword evidence="4" id="KW-0677">Repeat</keyword>
<dbReference type="PANTHER" id="PTHR22917:SF3">
    <property type="entry name" value="VITRONECTIN"/>
    <property type="match status" value="1"/>
</dbReference>
<comment type="subcellular location">
    <subcellularLocation>
        <location evidence="1">Secreted</location>
    </subcellularLocation>
</comment>
<evidence type="ECO:0000256" key="5">
    <source>
        <dbReference type="ARBA" id="ARBA00023157"/>
    </source>
</evidence>
<dbReference type="PROSITE" id="PS50958">
    <property type="entry name" value="SMB_2"/>
    <property type="match status" value="1"/>
</dbReference>
<evidence type="ECO:0000256" key="4">
    <source>
        <dbReference type="ARBA" id="ARBA00022737"/>
    </source>
</evidence>
<evidence type="ECO:0000256" key="9">
    <source>
        <dbReference type="SAM" id="SignalP"/>
    </source>
</evidence>
<evidence type="ECO:0000259" key="10">
    <source>
        <dbReference type="PROSITE" id="PS50958"/>
    </source>
</evidence>
<reference evidence="11" key="2">
    <citation type="submission" date="2025-09" db="UniProtKB">
        <authorList>
            <consortium name="Ensembl"/>
        </authorList>
    </citation>
    <scope>IDENTIFICATION</scope>
</reference>
<feature type="repeat" description="Hemopexin" evidence="7">
    <location>
        <begin position="115"/>
        <end position="159"/>
    </location>
</feature>
<dbReference type="PROSITE" id="PS00524">
    <property type="entry name" value="SMB_1"/>
    <property type="match status" value="1"/>
</dbReference>
<keyword evidence="12" id="KW-1185">Reference proteome</keyword>
<keyword evidence="5" id="KW-1015">Disulfide bond</keyword>
<feature type="chain" id="PRO_5034951760" evidence="9">
    <location>
        <begin position="20"/>
        <end position="446"/>
    </location>
</feature>
<dbReference type="SMART" id="SM00120">
    <property type="entry name" value="HX"/>
    <property type="match status" value="4"/>
</dbReference>
<dbReference type="CDD" id="cd00094">
    <property type="entry name" value="HX"/>
    <property type="match status" value="1"/>
</dbReference>
<protein>
    <submittedName>
        <fullName evidence="11">Vitronectin b</fullName>
    </submittedName>
</protein>
<keyword evidence="2" id="KW-0964">Secreted</keyword>
<dbReference type="GO" id="GO:0030247">
    <property type="term" value="F:polysaccharide binding"/>
    <property type="evidence" value="ECO:0007669"/>
    <property type="project" value="InterPro"/>
</dbReference>
<dbReference type="GO" id="GO:0005044">
    <property type="term" value="F:scavenger receptor activity"/>
    <property type="evidence" value="ECO:0007669"/>
    <property type="project" value="InterPro"/>
</dbReference>
<dbReference type="InterPro" id="IPR018487">
    <property type="entry name" value="Hemopexin-like_repeat"/>
</dbReference>
<dbReference type="InterPro" id="IPR000585">
    <property type="entry name" value="Hemopexin-like_dom"/>
</dbReference>
<dbReference type="SUPFAM" id="SSF50923">
    <property type="entry name" value="Hemopexin-like domain"/>
    <property type="match status" value="1"/>
</dbReference>
<sequence>MKPTVVLLGIVLLVSGNFAAEESCVGRCSSFNPGTKCQCDSMCAYHGSCCPDYDTVCPKKARGDTFAEDVTEIMTTAAEASLPPMVPTVPSAPVMAPTSQGPTEATEPNATTCSGRAFDAFLQLKNGSIYAFRGEYFFELDDKSVLPGYPKLIEDVWGIPGPIDAAFTRINCQGKTYIFKGNRFWRFDGDVLDEDYPRDISVGFDGIPSDMDTAFAIPAPSSRGKEKAYFFKDDKYYQYEFKHQPTHEECVEMTRSSPSVLFRSYTDLFCDQTFEDMFNELFRNPFSSSAPTGPRLISQDWVGLSYPVDAAMVGRVKFTPKPTPSPSPVTMAKRHSTRRRRPKKRRGSRKTRHVSFEDIFDDLFDFGDYIDYTDDSSLRHVHQSEPQHAKPTPVQSVYFFKKDKYTRVDLKRKRVDNVRPPYPRSIAKYWLGCENEETPDTSRAEK</sequence>
<dbReference type="Pfam" id="PF00045">
    <property type="entry name" value="Hemopexin"/>
    <property type="match status" value="3"/>
</dbReference>
<evidence type="ECO:0000256" key="7">
    <source>
        <dbReference type="PROSITE-ProRule" id="PRU01011"/>
    </source>
</evidence>
<evidence type="ECO:0000256" key="6">
    <source>
        <dbReference type="ARBA" id="ARBA00023180"/>
    </source>
</evidence>
<keyword evidence="6" id="KW-0325">Glycoprotein</keyword>
<dbReference type="PANTHER" id="PTHR22917">
    <property type="entry name" value="HEMOPEXIN DOMAIN-CONTAINING PROTEIN"/>
    <property type="match status" value="1"/>
</dbReference>
<dbReference type="Ensembl" id="ENSNMLT00000010254.1">
    <property type="protein sequence ID" value="ENSNMLP00000009051.1"/>
    <property type="gene ID" value="ENSNMLG00000006348.1"/>
</dbReference>
<dbReference type="InterPro" id="IPR051298">
    <property type="entry name" value="Heme_transport/Cell_adhesion"/>
</dbReference>
<dbReference type="Gene3D" id="2.110.10.10">
    <property type="entry name" value="Hemopexin-like domain"/>
    <property type="match status" value="2"/>
</dbReference>
<dbReference type="InterPro" id="IPR036024">
    <property type="entry name" value="Somatomedin_B-like_dom_sf"/>
</dbReference>
<feature type="repeat" description="Hemopexin" evidence="7">
    <location>
        <begin position="208"/>
        <end position="268"/>
    </location>
</feature>
<evidence type="ECO:0000256" key="2">
    <source>
        <dbReference type="ARBA" id="ARBA00022525"/>
    </source>
</evidence>
<organism evidence="11 12">
    <name type="scientific">Neogobius melanostomus</name>
    <name type="common">round goby</name>
    <dbReference type="NCBI Taxonomy" id="47308"/>
    <lineage>
        <taxon>Eukaryota</taxon>
        <taxon>Metazoa</taxon>
        <taxon>Chordata</taxon>
        <taxon>Craniata</taxon>
        <taxon>Vertebrata</taxon>
        <taxon>Euteleostomi</taxon>
        <taxon>Actinopterygii</taxon>
        <taxon>Neopterygii</taxon>
        <taxon>Teleostei</taxon>
        <taxon>Neoteleostei</taxon>
        <taxon>Acanthomorphata</taxon>
        <taxon>Gobiaria</taxon>
        <taxon>Gobiiformes</taxon>
        <taxon>Gobioidei</taxon>
        <taxon>Gobiidae</taxon>
        <taxon>Benthophilinae</taxon>
        <taxon>Neogobiini</taxon>
        <taxon>Neogobius</taxon>
    </lineage>
</organism>
<dbReference type="InterPro" id="IPR036375">
    <property type="entry name" value="Hemopexin-like_dom_sf"/>
</dbReference>
<dbReference type="SMART" id="SM00201">
    <property type="entry name" value="SO"/>
    <property type="match status" value="1"/>
</dbReference>
<evidence type="ECO:0000256" key="3">
    <source>
        <dbReference type="ARBA" id="ARBA00022729"/>
    </source>
</evidence>
<dbReference type="Gene3D" id="4.10.410.20">
    <property type="match status" value="1"/>
</dbReference>
<dbReference type="InterPro" id="IPR018486">
    <property type="entry name" value="Hemopexin_CS"/>
</dbReference>
<proteinExistence type="predicted"/>
<evidence type="ECO:0000313" key="12">
    <source>
        <dbReference type="Proteomes" id="UP000694523"/>
    </source>
</evidence>
<dbReference type="PRINTS" id="PR00022">
    <property type="entry name" value="SOMATOMEDINB"/>
</dbReference>
<dbReference type="InterPro" id="IPR001212">
    <property type="entry name" value="Somatomedin_B_dom"/>
</dbReference>
<feature type="signal peptide" evidence="9">
    <location>
        <begin position="1"/>
        <end position="19"/>
    </location>
</feature>
<name>A0A8C6SMX1_9GOBI</name>
<feature type="repeat" description="Hemopexin" evidence="7">
    <location>
        <begin position="384"/>
        <end position="433"/>
    </location>
</feature>
<dbReference type="PROSITE" id="PS00024">
    <property type="entry name" value="HEMOPEXIN"/>
    <property type="match status" value="1"/>
</dbReference>
<dbReference type="AlphaFoldDB" id="A0A8C6SMX1"/>
<dbReference type="Proteomes" id="UP000694523">
    <property type="component" value="Unplaced"/>
</dbReference>
<dbReference type="GO" id="GO:0006955">
    <property type="term" value="P:immune response"/>
    <property type="evidence" value="ECO:0007669"/>
    <property type="project" value="InterPro"/>
</dbReference>
<evidence type="ECO:0000256" key="1">
    <source>
        <dbReference type="ARBA" id="ARBA00004613"/>
    </source>
</evidence>
<accession>A0A8C6SMX1</accession>
<feature type="repeat" description="Hemopexin" evidence="7">
    <location>
        <begin position="160"/>
        <end position="207"/>
    </location>
</feature>
<evidence type="ECO:0000313" key="11">
    <source>
        <dbReference type="Ensembl" id="ENSNMLP00000009051.1"/>
    </source>
</evidence>
<dbReference type="SUPFAM" id="SSF90188">
    <property type="entry name" value="Somatomedin B domain"/>
    <property type="match status" value="1"/>
</dbReference>